<accession>A0A166WAA2</accession>
<comment type="caution">
    <text evidence="2">The sequence shown here is derived from an EMBL/GenBank/DDBJ whole genome shotgun (WGS) entry which is preliminary data.</text>
</comment>
<dbReference type="PATRIC" id="fig|1365250.3.peg.3046"/>
<dbReference type="RefSeq" id="WP_063359113.1">
    <property type="nucleotide sequence ID" value="NZ_AQHB01000049.1"/>
</dbReference>
<evidence type="ECO:0000313" key="3">
    <source>
        <dbReference type="Proteomes" id="UP000076643"/>
    </source>
</evidence>
<reference evidence="2 3" key="1">
    <citation type="submission" date="2013-07" db="EMBL/GenBank/DDBJ databases">
        <title>Comparative Genomic and Metabolomic Analysis of Twelve Strains of Pseudoalteromonas luteoviolacea.</title>
        <authorList>
            <person name="Vynne N.G."/>
            <person name="Mansson M."/>
            <person name="Gram L."/>
        </authorList>
    </citation>
    <scope>NUCLEOTIDE SEQUENCE [LARGE SCALE GENOMIC DNA]</scope>
    <source>
        <strain evidence="2 3">DSM 6061</strain>
    </source>
</reference>
<evidence type="ECO:0000313" key="2">
    <source>
        <dbReference type="EMBL" id="KZN36665.1"/>
    </source>
</evidence>
<name>A0A166WAA2_9GAMM</name>
<dbReference type="AlphaFoldDB" id="A0A166WAA2"/>
<dbReference type="EMBL" id="AUYB01000106">
    <property type="protein sequence ID" value="KZN36665.1"/>
    <property type="molecule type" value="Genomic_DNA"/>
</dbReference>
<gene>
    <name evidence="2" type="ORF">N475_17215</name>
</gene>
<dbReference type="Proteomes" id="UP000076643">
    <property type="component" value="Unassembled WGS sequence"/>
</dbReference>
<keyword evidence="1" id="KW-0732">Signal</keyword>
<sequence length="170" mass="18665">MKYKTFICATLLILPSCIWASDFVEGTVMGVVKRSPTQTNPPVFINTYTGAGTVKHPQGEWSEVDVSGLVPPDVIAVFLSGNLLITHGNKPETCNLTIAYRNSGETHEYAYLGQTIEAHIGSGQRSAHSTWVPVKDGKFEIKWEANTAHLGTWPNHCSYGINLSLVSYLR</sequence>
<feature type="signal peptide" evidence="1">
    <location>
        <begin position="1"/>
        <end position="20"/>
    </location>
</feature>
<organism evidence="2 3">
    <name type="scientific">Pseudoalteromonas luteoviolacea DSM 6061</name>
    <dbReference type="NCBI Taxonomy" id="1365250"/>
    <lineage>
        <taxon>Bacteria</taxon>
        <taxon>Pseudomonadati</taxon>
        <taxon>Pseudomonadota</taxon>
        <taxon>Gammaproteobacteria</taxon>
        <taxon>Alteromonadales</taxon>
        <taxon>Pseudoalteromonadaceae</taxon>
        <taxon>Pseudoalteromonas</taxon>
    </lineage>
</organism>
<feature type="chain" id="PRO_5007881739" description="DUF1842 domain-containing protein" evidence="1">
    <location>
        <begin position="21"/>
        <end position="170"/>
    </location>
</feature>
<protein>
    <recommendedName>
        <fullName evidence="4">DUF1842 domain-containing protein</fullName>
    </recommendedName>
</protein>
<keyword evidence="3" id="KW-1185">Reference proteome</keyword>
<evidence type="ECO:0000256" key="1">
    <source>
        <dbReference type="SAM" id="SignalP"/>
    </source>
</evidence>
<proteinExistence type="predicted"/>
<evidence type="ECO:0008006" key="4">
    <source>
        <dbReference type="Google" id="ProtNLM"/>
    </source>
</evidence>